<dbReference type="GeneID" id="30193835"/>
<gene>
    <name evidence="2" type="ORF">L198_04622</name>
</gene>
<name>A0A1E3J309_9TREE</name>
<reference evidence="2 3" key="1">
    <citation type="submission" date="2016-06" db="EMBL/GenBank/DDBJ databases">
        <title>Evolution of pathogenesis and genome organization in the Tremellales.</title>
        <authorList>
            <person name="Cuomo C."/>
            <person name="Litvintseva A."/>
            <person name="Heitman J."/>
            <person name="Chen Y."/>
            <person name="Sun S."/>
            <person name="Springer D."/>
            <person name="Dromer F."/>
            <person name="Young S."/>
            <person name="Zeng Q."/>
            <person name="Chapman S."/>
            <person name="Gujja S."/>
            <person name="Saif S."/>
            <person name="Birren B."/>
        </authorList>
    </citation>
    <scope>NUCLEOTIDE SEQUENCE [LARGE SCALE GENOMIC DNA]</scope>
    <source>
        <strain evidence="2 3">CBS 7118</strain>
    </source>
</reference>
<protein>
    <submittedName>
        <fullName evidence="2">Xenobiotic reductase</fullName>
    </submittedName>
</protein>
<sequence>MSKYPALAEPVTLGALQLPHRVIMSSLTRNRSLPTTVPNDDNVKYYAQRANPETGASLILSEGTLISHQGTEWPYAPGIWDETHAAGWKKVTDAVHAQGGQIVAQIWHTGRTCHPDMPEQSVGGEPVWAPSAIGARGGKFRLLPGQPGYISNPTPIPDPTVILDQYTNAAKMAKLANFDGVELHSGNGYLCEQFLSDVSNVRTDKWGGSVENRARFGLEATKRLIDVWGADRVGIKISPLGGYNDTYNTTPESRIETFRYYVSALDDLSLAYIQIMASTFGDPCHGGVPQGFDHDIFEHYGPLIKKSNLIANAEFDAAKGEEAVKSGKAKAIVFGRPFVANPDFYSRAQNGIALAEPDVRV</sequence>
<proteinExistence type="predicted"/>
<dbReference type="AlphaFoldDB" id="A0A1E3J309"/>
<evidence type="ECO:0000313" key="3">
    <source>
        <dbReference type="Proteomes" id="UP000094819"/>
    </source>
</evidence>
<dbReference type="Pfam" id="PF00724">
    <property type="entry name" value="Oxidored_FMN"/>
    <property type="match status" value="1"/>
</dbReference>
<organism evidence="2 3">
    <name type="scientific">Cryptococcus wingfieldii CBS 7118</name>
    <dbReference type="NCBI Taxonomy" id="1295528"/>
    <lineage>
        <taxon>Eukaryota</taxon>
        <taxon>Fungi</taxon>
        <taxon>Dikarya</taxon>
        <taxon>Basidiomycota</taxon>
        <taxon>Agaricomycotina</taxon>
        <taxon>Tremellomycetes</taxon>
        <taxon>Tremellales</taxon>
        <taxon>Cryptococcaceae</taxon>
        <taxon>Cryptococcus</taxon>
    </lineage>
</organism>
<feature type="domain" description="NADH:flavin oxidoreductase/NADH oxidase N-terminal" evidence="1">
    <location>
        <begin position="7"/>
        <end position="353"/>
    </location>
</feature>
<dbReference type="CDD" id="cd02933">
    <property type="entry name" value="OYE_like_FMN"/>
    <property type="match status" value="1"/>
</dbReference>
<dbReference type="GO" id="GO:0016491">
    <property type="term" value="F:oxidoreductase activity"/>
    <property type="evidence" value="ECO:0007669"/>
    <property type="project" value="InterPro"/>
</dbReference>
<dbReference type="RefSeq" id="XP_019031214.1">
    <property type="nucleotide sequence ID" value="XM_019176739.1"/>
</dbReference>
<dbReference type="OrthoDB" id="276546at2759"/>
<comment type="caution">
    <text evidence="2">The sequence shown here is derived from an EMBL/GenBank/DDBJ whole genome shotgun (WGS) entry which is preliminary data.</text>
</comment>
<keyword evidence="3" id="KW-1185">Reference proteome</keyword>
<dbReference type="InterPro" id="IPR013785">
    <property type="entry name" value="Aldolase_TIM"/>
</dbReference>
<dbReference type="PANTHER" id="PTHR22893:SF91">
    <property type="entry name" value="NADPH DEHYDROGENASE 2-RELATED"/>
    <property type="match status" value="1"/>
</dbReference>
<dbReference type="SUPFAM" id="SSF51395">
    <property type="entry name" value="FMN-linked oxidoreductases"/>
    <property type="match status" value="1"/>
</dbReference>
<dbReference type="GO" id="GO:0010181">
    <property type="term" value="F:FMN binding"/>
    <property type="evidence" value="ECO:0007669"/>
    <property type="project" value="InterPro"/>
</dbReference>
<dbReference type="Gene3D" id="3.20.20.70">
    <property type="entry name" value="Aldolase class I"/>
    <property type="match status" value="1"/>
</dbReference>
<accession>A0A1E3J309</accession>
<dbReference type="EMBL" id="AWGH01000013">
    <property type="protein sequence ID" value="ODN95234.1"/>
    <property type="molecule type" value="Genomic_DNA"/>
</dbReference>
<dbReference type="Proteomes" id="UP000094819">
    <property type="component" value="Unassembled WGS sequence"/>
</dbReference>
<dbReference type="InterPro" id="IPR045247">
    <property type="entry name" value="Oye-like"/>
</dbReference>
<dbReference type="PANTHER" id="PTHR22893">
    <property type="entry name" value="NADH OXIDOREDUCTASE-RELATED"/>
    <property type="match status" value="1"/>
</dbReference>
<evidence type="ECO:0000313" key="2">
    <source>
        <dbReference type="EMBL" id="ODN95234.1"/>
    </source>
</evidence>
<evidence type="ECO:0000259" key="1">
    <source>
        <dbReference type="Pfam" id="PF00724"/>
    </source>
</evidence>
<dbReference type="InterPro" id="IPR001155">
    <property type="entry name" value="OxRdtase_FMN_N"/>
</dbReference>